<evidence type="ECO:0008006" key="3">
    <source>
        <dbReference type="Google" id="ProtNLM"/>
    </source>
</evidence>
<organism evidence="1 2">
    <name type="scientific">Alistipes finegoldii</name>
    <dbReference type="NCBI Taxonomy" id="214856"/>
    <lineage>
        <taxon>Bacteria</taxon>
        <taxon>Pseudomonadati</taxon>
        <taxon>Bacteroidota</taxon>
        <taxon>Bacteroidia</taxon>
        <taxon>Bacteroidales</taxon>
        <taxon>Rikenellaceae</taxon>
        <taxon>Alistipes</taxon>
    </lineage>
</organism>
<comment type="caution">
    <text evidence="1">The sequence shown here is derived from an EMBL/GenBank/DDBJ whole genome shotgun (WGS) entry which is preliminary data.</text>
</comment>
<evidence type="ECO:0000313" key="2">
    <source>
        <dbReference type="Proteomes" id="UP001181347"/>
    </source>
</evidence>
<gene>
    <name evidence="1" type="ORF">RVH17_03575</name>
</gene>
<dbReference type="AlphaFoldDB" id="A0AAE4RW92"/>
<name>A0AAE4RW92_9BACT</name>
<dbReference type="Proteomes" id="UP001181347">
    <property type="component" value="Unassembled WGS sequence"/>
</dbReference>
<sequence length="336" mass="38082">MPLDKLNAALIAAIQNGTPEYTNPAAILTDKLNIGREAAYRRLRGEVPFTFGEAAVLSAQMNFSLDRAVGAVDFGNVLFRLSFNDYHTALEDYTGVIDQDTLFYREVSPDTDAEQAIAGNSFPRMLYMRYEGLTNFKLFKWLYQQGLVDCSTTKFEDMKVPDALLQSYRDLLKEAQLMPSTTLVFDGSCTKRWVNAICAFRNMHLITDQSVEMLKGELLQLLDELEEIAVAGQFRSGKPVSIYISDMDIEATYCYVAARHYRASCIETFSINSLRSADPGMFEHVKRWITSLSRFATLISCSGELQRIHFFKRQRAIVAELEREGLEPSPSEVFQE</sequence>
<accession>A0AAE4RW92</accession>
<reference evidence="1" key="1">
    <citation type="submission" date="2023-10" db="EMBL/GenBank/DDBJ databases">
        <title>Genome Sequence of the Bacteria from From Gut Wall in Crohn's Disease.</title>
        <authorList>
            <person name="Rodriguez-Palacios A."/>
        </authorList>
    </citation>
    <scope>NUCLEOTIDE SEQUENCE</scope>
    <source>
        <strain evidence="1">CavFT-hAR58</strain>
    </source>
</reference>
<protein>
    <recommendedName>
        <fullName evidence="3">Transcription regulator BetR N-terminal domain-containing protein</fullName>
    </recommendedName>
</protein>
<evidence type="ECO:0000313" key="1">
    <source>
        <dbReference type="EMBL" id="MDU0259198.1"/>
    </source>
</evidence>
<dbReference type="RefSeq" id="WP_227042560.1">
    <property type="nucleotide sequence ID" value="NZ_CATWOF010000010.1"/>
</dbReference>
<proteinExistence type="predicted"/>
<dbReference type="EMBL" id="JAWDES010000004">
    <property type="protein sequence ID" value="MDU0259198.1"/>
    <property type="molecule type" value="Genomic_DNA"/>
</dbReference>